<gene>
    <name evidence="1" type="ORF">WH50_00115</name>
</gene>
<organism evidence="1 2">
    <name type="scientific">Pokkaliibacter plantistimulans</name>
    <dbReference type="NCBI Taxonomy" id="1635171"/>
    <lineage>
        <taxon>Bacteria</taxon>
        <taxon>Pseudomonadati</taxon>
        <taxon>Pseudomonadota</taxon>
        <taxon>Gammaproteobacteria</taxon>
        <taxon>Oceanospirillales</taxon>
        <taxon>Balneatrichaceae</taxon>
        <taxon>Pokkaliibacter</taxon>
    </lineage>
</organism>
<evidence type="ECO:0000313" key="1">
    <source>
        <dbReference type="EMBL" id="PXF33164.1"/>
    </source>
</evidence>
<evidence type="ECO:0008006" key="3">
    <source>
        <dbReference type="Google" id="ProtNLM"/>
    </source>
</evidence>
<reference evidence="1 2" key="1">
    <citation type="submission" date="2015-03" db="EMBL/GenBank/DDBJ databases">
        <authorList>
            <person name="Krishnan R."/>
            <person name="Midha S."/>
            <person name="Patil P.B."/>
            <person name="Rameshkumar N."/>
        </authorList>
    </citation>
    <scope>NUCLEOTIDE SEQUENCE [LARGE SCALE GENOMIC DNA]</scope>
    <source>
        <strain evidence="1 2">L1E11</strain>
    </source>
</reference>
<keyword evidence="2" id="KW-1185">Reference proteome</keyword>
<proteinExistence type="predicted"/>
<sequence length="69" mass="7816">MSRFRHCNTHLKLAIVIPRDKLAIIIFNPKTTFLLLSKRMISTNNGFGTEGGSLDRAKALPPFRHKVLL</sequence>
<protein>
    <recommendedName>
        <fullName evidence="3">Nudix hydrolase domain-containing protein</fullName>
    </recommendedName>
</protein>
<evidence type="ECO:0000313" key="2">
    <source>
        <dbReference type="Proteomes" id="UP000248090"/>
    </source>
</evidence>
<dbReference type="EMBL" id="LAPT01000001">
    <property type="protein sequence ID" value="PXF33164.1"/>
    <property type="molecule type" value="Genomic_DNA"/>
</dbReference>
<accession>A0ABX5M451</accession>
<dbReference type="Proteomes" id="UP000248090">
    <property type="component" value="Unassembled WGS sequence"/>
</dbReference>
<comment type="caution">
    <text evidence="1">The sequence shown here is derived from an EMBL/GenBank/DDBJ whole genome shotgun (WGS) entry which is preliminary data.</text>
</comment>
<name>A0ABX5M451_9GAMM</name>